<dbReference type="AlphaFoldDB" id="A0A4Y2AV76"/>
<reference evidence="1 2" key="1">
    <citation type="journal article" date="2019" name="Sci. Rep.">
        <title>Orb-weaving spider Araneus ventricosus genome elucidates the spidroin gene catalogue.</title>
        <authorList>
            <person name="Kono N."/>
            <person name="Nakamura H."/>
            <person name="Ohtoshi R."/>
            <person name="Moran D.A.P."/>
            <person name="Shinohara A."/>
            <person name="Yoshida Y."/>
            <person name="Fujiwara M."/>
            <person name="Mori M."/>
            <person name="Tomita M."/>
            <person name="Arakawa K."/>
        </authorList>
    </citation>
    <scope>NUCLEOTIDE SEQUENCE [LARGE SCALE GENOMIC DNA]</scope>
</reference>
<protein>
    <submittedName>
        <fullName evidence="1">Uncharacterized protein</fullName>
    </submittedName>
</protein>
<keyword evidence="2" id="KW-1185">Reference proteome</keyword>
<evidence type="ECO:0000313" key="2">
    <source>
        <dbReference type="Proteomes" id="UP000499080"/>
    </source>
</evidence>
<dbReference type="EMBL" id="BGPR01000035">
    <property type="protein sequence ID" value="GBL83972.1"/>
    <property type="molecule type" value="Genomic_DNA"/>
</dbReference>
<sequence>MGQIAVWCPHTPYVLENILVEFLSLSQRGNLFHPRALDSVYNSERGRKEVYKSISHTFRLTLGIIRDTACCVVIFLFFSHFHCLLFSQGADPTVWWEA</sequence>
<dbReference type="Proteomes" id="UP000499080">
    <property type="component" value="Unassembled WGS sequence"/>
</dbReference>
<name>A0A4Y2AV76_ARAVE</name>
<gene>
    <name evidence="1" type="ORF">AVEN_100854_1</name>
</gene>
<comment type="caution">
    <text evidence="1">The sequence shown here is derived from an EMBL/GenBank/DDBJ whole genome shotgun (WGS) entry which is preliminary data.</text>
</comment>
<organism evidence="1 2">
    <name type="scientific">Araneus ventricosus</name>
    <name type="common">Orbweaver spider</name>
    <name type="synonym">Epeira ventricosa</name>
    <dbReference type="NCBI Taxonomy" id="182803"/>
    <lineage>
        <taxon>Eukaryota</taxon>
        <taxon>Metazoa</taxon>
        <taxon>Ecdysozoa</taxon>
        <taxon>Arthropoda</taxon>
        <taxon>Chelicerata</taxon>
        <taxon>Arachnida</taxon>
        <taxon>Araneae</taxon>
        <taxon>Araneomorphae</taxon>
        <taxon>Entelegynae</taxon>
        <taxon>Araneoidea</taxon>
        <taxon>Araneidae</taxon>
        <taxon>Araneus</taxon>
    </lineage>
</organism>
<accession>A0A4Y2AV76</accession>
<evidence type="ECO:0000313" key="1">
    <source>
        <dbReference type="EMBL" id="GBL83972.1"/>
    </source>
</evidence>
<proteinExistence type="predicted"/>